<gene>
    <name evidence="2" type="ORF">JCM19235_5184</name>
</gene>
<keyword evidence="3" id="KW-1185">Reference proteome</keyword>
<proteinExistence type="predicted"/>
<accession>A0A090RMI7</accession>
<comment type="caution">
    <text evidence="2">The sequence shown here is derived from an EMBL/GenBank/DDBJ whole genome shotgun (WGS) entry which is preliminary data.</text>
</comment>
<evidence type="ECO:0000256" key="1">
    <source>
        <dbReference type="SAM" id="MobiDB-lite"/>
    </source>
</evidence>
<organism evidence="2 3">
    <name type="scientific">Vibrio maritimus</name>
    <dbReference type="NCBI Taxonomy" id="990268"/>
    <lineage>
        <taxon>Bacteria</taxon>
        <taxon>Pseudomonadati</taxon>
        <taxon>Pseudomonadota</taxon>
        <taxon>Gammaproteobacteria</taxon>
        <taxon>Vibrionales</taxon>
        <taxon>Vibrionaceae</taxon>
        <taxon>Vibrio</taxon>
    </lineage>
</organism>
<dbReference type="Proteomes" id="UP000029228">
    <property type="component" value="Unassembled WGS sequence"/>
</dbReference>
<feature type="region of interest" description="Disordered" evidence="1">
    <location>
        <begin position="1"/>
        <end position="22"/>
    </location>
</feature>
<protein>
    <submittedName>
        <fullName evidence="2">Uncharacterized protein</fullName>
    </submittedName>
</protein>
<dbReference type="AlphaFoldDB" id="A0A090RMI7"/>
<evidence type="ECO:0000313" key="3">
    <source>
        <dbReference type="Proteomes" id="UP000029228"/>
    </source>
</evidence>
<dbReference type="EMBL" id="BBMR01000001">
    <property type="protein sequence ID" value="GAL16635.1"/>
    <property type="molecule type" value="Genomic_DNA"/>
</dbReference>
<name>A0A090RMI7_9VIBR</name>
<sequence>MPNNSAKEMDEGLFPSDPGEHERIPIFGDTTVFFDNGHNDKVEVGLTVSLFVKQNLYLGHLQVEEINGLQDEHSGGIVTNAFTLGGLNPQEVEKNWKQVEDIESLECQPLLKVVGYDCYGVGT</sequence>
<evidence type="ECO:0000313" key="2">
    <source>
        <dbReference type="EMBL" id="GAL16635.1"/>
    </source>
</evidence>
<reference evidence="2 3" key="1">
    <citation type="submission" date="2014-09" db="EMBL/GenBank/DDBJ databases">
        <title>Vibrio maritimus JCM 19235. (C45) whole genome shotgun sequence.</title>
        <authorList>
            <person name="Sawabe T."/>
            <person name="Meirelles P."/>
            <person name="Nakanishi M."/>
            <person name="Sayaka M."/>
            <person name="Hattori M."/>
            <person name="Ohkuma M."/>
        </authorList>
    </citation>
    <scope>NUCLEOTIDE SEQUENCE [LARGE SCALE GENOMIC DNA]</scope>
    <source>
        <strain evidence="3">JCM19235</strain>
    </source>
</reference>